<feature type="binding site" evidence="5">
    <location>
        <position position="46"/>
    </location>
    <ligand>
        <name>ATP</name>
        <dbReference type="ChEBI" id="CHEBI:30616"/>
    </ligand>
</feature>
<keyword evidence="7" id="KW-0472">Membrane</keyword>
<evidence type="ECO:0000256" key="7">
    <source>
        <dbReference type="SAM" id="Phobius"/>
    </source>
</evidence>
<name>A0ABZ2LS10_9BACT</name>
<feature type="domain" description="Protein kinase" evidence="8">
    <location>
        <begin position="17"/>
        <end position="310"/>
    </location>
</feature>
<evidence type="ECO:0000259" key="8">
    <source>
        <dbReference type="PROSITE" id="PS50011"/>
    </source>
</evidence>
<feature type="region of interest" description="Disordered" evidence="6">
    <location>
        <begin position="417"/>
        <end position="634"/>
    </location>
</feature>
<keyword evidence="10" id="KW-1185">Reference proteome</keyword>
<feature type="region of interest" description="Disordered" evidence="6">
    <location>
        <begin position="646"/>
        <end position="797"/>
    </location>
</feature>
<keyword evidence="7" id="KW-1133">Transmembrane helix</keyword>
<dbReference type="PANTHER" id="PTHR43289">
    <property type="entry name" value="MITOGEN-ACTIVATED PROTEIN KINASE KINASE KINASE 20-RELATED"/>
    <property type="match status" value="1"/>
</dbReference>
<evidence type="ECO:0000313" key="10">
    <source>
        <dbReference type="Proteomes" id="UP001370348"/>
    </source>
</evidence>
<proteinExistence type="predicted"/>
<dbReference type="PROSITE" id="PS00107">
    <property type="entry name" value="PROTEIN_KINASE_ATP"/>
    <property type="match status" value="1"/>
</dbReference>
<evidence type="ECO:0000256" key="5">
    <source>
        <dbReference type="PROSITE-ProRule" id="PRU10141"/>
    </source>
</evidence>
<evidence type="ECO:0000256" key="6">
    <source>
        <dbReference type="SAM" id="MobiDB-lite"/>
    </source>
</evidence>
<gene>
    <name evidence="9" type="ORF">LZC94_35325</name>
</gene>
<dbReference type="InterPro" id="IPR000719">
    <property type="entry name" value="Prot_kinase_dom"/>
</dbReference>
<feature type="compositionally biased region" description="Pro residues" evidence="6">
    <location>
        <begin position="675"/>
        <end position="685"/>
    </location>
</feature>
<feature type="compositionally biased region" description="Polar residues" evidence="6">
    <location>
        <begin position="521"/>
        <end position="541"/>
    </location>
</feature>
<dbReference type="SUPFAM" id="SSF56112">
    <property type="entry name" value="Protein kinase-like (PK-like)"/>
    <property type="match status" value="1"/>
</dbReference>
<dbReference type="Gene3D" id="1.10.510.10">
    <property type="entry name" value="Transferase(Phosphotransferase) domain 1"/>
    <property type="match status" value="1"/>
</dbReference>
<dbReference type="PROSITE" id="PS00108">
    <property type="entry name" value="PROTEIN_KINASE_ST"/>
    <property type="match status" value="1"/>
</dbReference>
<dbReference type="PROSITE" id="PS50011">
    <property type="entry name" value="PROTEIN_KINASE_DOM"/>
    <property type="match status" value="1"/>
</dbReference>
<keyword evidence="1" id="KW-0808">Transferase</keyword>
<dbReference type="SMART" id="SM00220">
    <property type="entry name" value="S_TKc"/>
    <property type="match status" value="1"/>
</dbReference>
<dbReference type="InterPro" id="IPR008271">
    <property type="entry name" value="Ser/Thr_kinase_AS"/>
</dbReference>
<keyword evidence="4 5" id="KW-0067">ATP-binding</keyword>
<dbReference type="Gene3D" id="3.30.200.20">
    <property type="entry name" value="Phosphorylase Kinase, domain 1"/>
    <property type="match status" value="1"/>
</dbReference>
<evidence type="ECO:0000256" key="2">
    <source>
        <dbReference type="ARBA" id="ARBA00022741"/>
    </source>
</evidence>
<dbReference type="RefSeq" id="WP_394822724.1">
    <property type="nucleotide sequence ID" value="NZ_CP089984.1"/>
</dbReference>
<accession>A0ABZ2LS10</accession>
<dbReference type="InterPro" id="IPR011009">
    <property type="entry name" value="Kinase-like_dom_sf"/>
</dbReference>
<feature type="compositionally biased region" description="Pro residues" evidence="6">
    <location>
        <begin position="862"/>
        <end position="880"/>
    </location>
</feature>
<keyword evidence="7" id="KW-0812">Transmembrane</keyword>
<sequence>MQRDPFRFNGTVIDGQFRIDQWIGEGGFSNVYKGFHLGLNEPIAVKCLKPIADAPDVVQDFVNRFRDESRIAYRLSQGNLDIVRCVASGTTIAPIGVRIPYMVLEWLEGESLAVHFRGRAQAKMKGRSLKETFELFTPAGEALVYAHSHGIVHRDIKPGNLFLTRTRQGTTRLKVLDFGMAKVLGDGSSSESTGFSRLAMSMGNIAIFSPPYAAPEQFDPTLGPIGPRVDVYSFALVFLEALLDRRVRTGETDAECLIQACKPAVPITPRGLGLQLPDAVERILTQACATNPRERPQSMEEFWGKLRNAMQGNVRDPKNDKDDPQDWGDVADSIPPDADGPATIVADSEGLFDDEPPGPPLPPIPGPGTNRLPNVQVASNDEEATRTIDVNSLPSLPGQPPQQPIPPEVKDFLQRTGLAASARMPSPSTPQAGGGLPQTGAGAKPFARPSQPGAFHLPRPTIPRPEGGPASSGAPRIPAPLPAAGTPAEGVPARTEGANGRAGAGNPPRPGGTLAMPIQVPNANNDDNGPSSSELPTTVGSLSEHISGPAAIPSGGPAAGKPAGGPPAFGSGQQGARFDLASAETQFAPDGPAPSPFTGPPGQQPFYPPSFSTGSGPGASAKGSQPGAGAGANKTVALSSAAFAQFSATPPADPDAEAPTQAQFAPQLQDAMAYNPPPAYPPAYPPQQQGSPFGGAEAAAQQVASPFGSYGNAPGASSPFGGSGGGGGPYGPPPGLGGTSAMPQMNMPGAAPPQQAPGGSWPQPQGLPPQQPGAQGFQPPQAFPQQPPPGAAPYGAQPQKPKLILIGLIAALAVILLIGAGYAAYTLLHGSGTEAGTTEPPATPSAGTEATNPPAQPSATVQPPPPETVPPPPPPPPPAPTVEKTVEPPPSAATPAAPADPPRRPPTSDRPTGAPPGDRSPTPDKPPAPKPNSAPGTDTGPTQVQRPAPGAATEPGKFDPAAARAALKKQESVLASCKRPDGPTGPGKVRVTFLGDGSVMNSVVVGPPYEGTTVGDCVATRFKYTRGPKFDGNPGMIDYSFNINK</sequence>
<dbReference type="Pfam" id="PF00069">
    <property type="entry name" value="Pkinase"/>
    <property type="match status" value="1"/>
</dbReference>
<evidence type="ECO:0000256" key="4">
    <source>
        <dbReference type="ARBA" id="ARBA00022840"/>
    </source>
</evidence>
<dbReference type="CDD" id="cd14014">
    <property type="entry name" value="STKc_PknB_like"/>
    <property type="match status" value="1"/>
</dbReference>
<keyword evidence="3 9" id="KW-0418">Kinase</keyword>
<evidence type="ECO:0000256" key="3">
    <source>
        <dbReference type="ARBA" id="ARBA00022777"/>
    </source>
</evidence>
<feature type="region of interest" description="Disordered" evidence="6">
    <location>
        <begin position="310"/>
        <end position="374"/>
    </location>
</feature>
<feature type="compositionally biased region" description="Basic and acidic residues" evidence="6">
    <location>
        <begin position="315"/>
        <end position="324"/>
    </location>
</feature>
<evidence type="ECO:0000256" key="1">
    <source>
        <dbReference type="ARBA" id="ARBA00022679"/>
    </source>
</evidence>
<organism evidence="9 10">
    <name type="scientific">Pendulispora albinea</name>
    <dbReference type="NCBI Taxonomy" id="2741071"/>
    <lineage>
        <taxon>Bacteria</taxon>
        <taxon>Pseudomonadati</taxon>
        <taxon>Myxococcota</taxon>
        <taxon>Myxococcia</taxon>
        <taxon>Myxococcales</taxon>
        <taxon>Sorangiineae</taxon>
        <taxon>Pendulisporaceae</taxon>
        <taxon>Pendulispora</taxon>
    </lineage>
</organism>
<dbReference type="EMBL" id="CP089984">
    <property type="protein sequence ID" value="WXB13105.1"/>
    <property type="molecule type" value="Genomic_DNA"/>
</dbReference>
<feature type="compositionally biased region" description="Pro residues" evidence="6">
    <location>
        <begin position="357"/>
        <end position="366"/>
    </location>
</feature>
<reference evidence="9 10" key="1">
    <citation type="submission" date="2021-12" db="EMBL/GenBank/DDBJ databases">
        <title>Discovery of the Pendulisporaceae a myxobacterial family with distinct sporulation behavior and unique specialized metabolism.</title>
        <authorList>
            <person name="Garcia R."/>
            <person name="Popoff A."/>
            <person name="Bader C.D."/>
            <person name="Loehr J."/>
            <person name="Walesch S."/>
            <person name="Walt C."/>
            <person name="Boldt J."/>
            <person name="Bunk B."/>
            <person name="Haeckl F.J.F.P.J."/>
            <person name="Gunesch A.P."/>
            <person name="Birkelbach J."/>
            <person name="Nuebel U."/>
            <person name="Pietschmann T."/>
            <person name="Bach T."/>
            <person name="Mueller R."/>
        </authorList>
    </citation>
    <scope>NUCLEOTIDE SEQUENCE [LARGE SCALE GENOMIC DNA]</scope>
    <source>
        <strain evidence="9 10">MSr11954</strain>
    </source>
</reference>
<evidence type="ECO:0000313" key="9">
    <source>
        <dbReference type="EMBL" id="WXB13105.1"/>
    </source>
</evidence>
<feature type="compositionally biased region" description="Pro residues" evidence="6">
    <location>
        <begin position="591"/>
        <end position="608"/>
    </location>
</feature>
<feature type="compositionally biased region" description="Low complexity" evidence="6">
    <location>
        <begin position="832"/>
        <end position="851"/>
    </location>
</feature>
<feature type="compositionally biased region" description="Low complexity" evidence="6">
    <location>
        <begin position="547"/>
        <end position="576"/>
    </location>
</feature>
<feature type="compositionally biased region" description="Low complexity" evidence="6">
    <location>
        <begin position="497"/>
        <end position="506"/>
    </location>
</feature>
<dbReference type="Proteomes" id="UP001370348">
    <property type="component" value="Chromosome"/>
</dbReference>
<dbReference type="GO" id="GO:0016301">
    <property type="term" value="F:kinase activity"/>
    <property type="evidence" value="ECO:0007669"/>
    <property type="project" value="UniProtKB-KW"/>
</dbReference>
<dbReference type="PANTHER" id="PTHR43289:SF6">
    <property type="entry name" value="SERINE_THREONINE-PROTEIN KINASE NEKL-3"/>
    <property type="match status" value="1"/>
</dbReference>
<dbReference type="InterPro" id="IPR017441">
    <property type="entry name" value="Protein_kinase_ATP_BS"/>
</dbReference>
<feature type="transmembrane region" description="Helical" evidence="7">
    <location>
        <begin position="803"/>
        <end position="825"/>
    </location>
</feature>
<feature type="compositionally biased region" description="Pro residues" evidence="6">
    <location>
        <begin position="781"/>
        <end position="791"/>
    </location>
</feature>
<protein>
    <submittedName>
        <fullName evidence="9">Protein kinase</fullName>
    </submittedName>
</protein>
<feature type="region of interest" description="Disordered" evidence="6">
    <location>
        <begin position="831"/>
        <end position="987"/>
    </location>
</feature>
<feature type="compositionally biased region" description="Pro residues" evidence="6">
    <location>
        <begin position="923"/>
        <end position="932"/>
    </location>
</feature>
<keyword evidence="2 5" id="KW-0547">Nucleotide-binding</keyword>